<dbReference type="RefSeq" id="WP_027558436.1">
    <property type="nucleotide sequence ID" value="NZ_AXAD01000002.1"/>
</dbReference>
<reference evidence="1 2" key="1">
    <citation type="submission" date="2018-06" db="EMBL/GenBank/DDBJ databases">
        <title>Comparative genomics of Bradyrhizobium nodulating Arachidis hypogaea.</title>
        <authorList>
            <person name="Li Y."/>
        </authorList>
    </citation>
    <scope>NUCLEOTIDE SEQUENCE [LARGE SCALE GENOMIC DNA]</scope>
    <source>
        <strain evidence="1 2">CCBAU 051107</strain>
    </source>
</reference>
<dbReference type="AlphaFoldDB" id="A0AAE7TH50"/>
<sequence length="65" mass="7345">MSARYFEFTTNAKGMIILPGLSPDETFELEQLLHQNDDLRSPPDRVRLEALCEKHCRAAKSSVAP</sequence>
<evidence type="ECO:0000313" key="2">
    <source>
        <dbReference type="Proteomes" id="UP000594015"/>
    </source>
</evidence>
<dbReference type="EMBL" id="CP030050">
    <property type="protein sequence ID" value="QOZ67481.1"/>
    <property type="molecule type" value="Genomic_DNA"/>
</dbReference>
<accession>A0AAE7TH50</accession>
<proteinExistence type="predicted"/>
<organism evidence="1 2">
    <name type="scientific">Bradyrhizobium arachidis</name>
    <dbReference type="NCBI Taxonomy" id="858423"/>
    <lineage>
        <taxon>Bacteria</taxon>
        <taxon>Pseudomonadati</taxon>
        <taxon>Pseudomonadota</taxon>
        <taxon>Alphaproteobacteria</taxon>
        <taxon>Hyphomicrobiales</taxon>
        <taxon>Nitrobacteraceae</taxon>
        <taxon>Bradyrhizobium</taxon>
    </lineage>
</organism>
<dbReference type="Proteomes" id="UP000594015">
    <property type="component" value="Chromosome"/>
</dbReference>
<dbReference type="KEGG" id="barh:WN72_15085"/>
<gene>
    <name evidence="1" type="ORF">WN72_15085</name>
</gene>
<name>A0AAE7TH50_9BRAD</name>
<protein>
    <submittedName>
        <fullName evidence="1">Uncharacterized protein</fullName>
    </submittedName>
</protein>
<evidence type="ECO:0000313" key="1">
    <source>
        <dbReference type="EMBL" id="QOZ67481.1"/>
    </source>
</evidence>